<dbReference type="PROSITE" id="PS50893">
    <property type="entry name" value="ABC_TRANSPORTER_2"/>
    <property type="match status" value="1"/>
</dbReference>
<evidence type="ECO:0000313" key="10">
    <source>
        <dbReference type="EMBL" id="SKC31753.1"/>
    </source>
</evidence>
<keyword evidence="3" id="KW-0997">Cell inner membrane</keyword>
<dbReference type="CDD" id="cd03214">
    <property type="entry name" value="ABC_Iron-Siderophores_B12_Hemin"/>
    <property type="match status" value="1"/>
</dbReference>
<accession>A0A1T5HYA4</accession>
<evidence type="ECO:0000256" key="8">
    <source>
        <dbReference type="HAMAP-Rule" id="MF_01005"/>
    </source>
</evidence>
<keyword evidence="4 8" id="KW-0547">Nucleotide-binding</keyword>
<dbReference type="InterPro" id="IPR027417">
    <property type="entry name" value="P-loop_NTPase"/>
</dbReference>
<dbReference type="SMART" id="SM00382">
    <property type="entry name" value="AAA"/>
    <property type="match status" value="1"/>
</dbReference>
<dbReference type="PANTHER" id="PTHR42734:SF18">
    <property type="entry name" value="VITAMIN B12 IMPORT ATP-BINDING PROTEIN BTUD"/>
    <property type="match status" value="1"/>
</dbReference>
<dbReference type="InterPro" id="IPR003593">
    <property type="entry name" value="AAA+_ATPase"/>
</dbReference>
<keyword evidence="6 8" id="KW-1278">Translocase</keyword>
<evidence type="ECO:0000259" key="9">
    <source>
        <dbReference type="PROSITE" id="PS50893"/>
    </source>
</evidence>
<comment type="function">
    <text evidence="8">Part of the ABC transporter complex BtuCDF involved in vitamin B12 import. Responsible for energy coupling to the transport system.</text>
</comment>
<comment type="subcellular location">
    <subcellularLocation>
        <location evidence="8">Cell membrane</location>
        <topology evidence="8">Peripheral membrane protein</topology>
    </subcellularLocation>
</comment>
<feature type="domain" description="ABC transporter" evidence="9">
    <location>
        <begin position="13"/>
        <end position="252"/>
    </location>
</feature>
<evidence type="ECO:0000256" key="5">
    <source>
        <dbReference type="ARBA" id="ARBA00022840"/>
    </source>
</evidence>
<dbReference type="AlphaFoldDB" id="A0A1T5HYA4"/>
<feature type="binding site" evidence="8">
    <location>
        <begin position="46"/>
        <end position="53"/>
    </location>
    <ligand>
        <name>ATP</name>
        <dbReference type="ChEBI" id="CHEBI:30616"/>
    </ligand>
</feature>
<keyword evidence="10" id="KW-0378">Hydrolase</keyword>
<dbReference type="InterPro" id="IPR023693">
    <property type="entry name" value="ABC_transptr_BtuD"/>
</dbReference>
<name>A0A1T5HYA4_9GAMM</name>
<dbReference type="GO" id="GO:0016887">
    <property type="term" value="F:ATP hydrolysis activity"/>
    <property type="evidence" value="ECO:0007669"/>
    <property type="project" value="InterPro"/>
</dbReference>
<dbReference type="GO" id="GO:0005886">
    <property type="term" value="C:plasma membrane"/>
    <property type="evidence" value="ECO:0007669"/>
    <property type="project" value="UniProtKB-SubCell"/>
</dbReference>
<evidence type="ECO:0000256" key="1">
    <source>
        <dbReference type="ARBA" id="ARBA00022448"/>
    </source>
</evidence>
<dbReference type="InterPro" id="IPR003439">
    <property type="entry name" value="ABC_transporter-like_ATP-bd"/>
</dbReference>
<evidence type="ECO:0000256" key="3">
    <source>
        <dbReference type="ARBA" id="ARBA00022519"/>
    </source>
</evidence>
<evidence type="ECO:0000256" key="6">
    <source>
        <dbReference type="ARBA" id="ARBA00022967"/>
    </source>
</evidence>
<dbReference type="NCBIfam" id="NF002981">
    <property type="entry name" value="PRK03695.1"/>
    <property type="match status" value="1"/>
</dbReference>
<protein>
    <recommendedName>
        <fullName evidence="8">Vitamin B12 import ATP-binding protein BtuD</fullName>
        <ecNumber evidence="8">7.6.2.8</ecNumber>
    </recommendedName>
    <alternativeName>
        <fullName evidence="8">Vitamin B12-transporting ATPase</fullName>
    </alternativeName>
</protein>
<sequence>MATKLDNDASSTLMTIVLTAQNIAFVPRLLPLSLTLYSGQITHVIGPNGSGKSTVLSILSGLFDYSGRIKLLNIDLADYDLPSLAHVRSYLSQQDKPSFSIPVFQYLSLAVSALQNVDMTQLQLALDEICQRLDIQDKLSRNIQQLSGGEWQRVRLAAACLQVWPTINPQATLLLLDEPAAALDIGQEAAMYQLVRKMSQQGITVVMVNHDLNRTLREADNVMLLDQGRCVAFGSVEQVMTVESLQAVFKTSIDKIDHNGRPCLVFID</sequence>
<evidence type="ECO:0000256" key="7">
    <source>
        <dbReference type="ARBA" id="ARBA00023136"/>
    </source>
</evidence>
<dbReference type="GO" id="GO:0015420">
    <property type="term" value="F:ABC-type vitamin B12 transporter activity"/>
    <property type="evidence" value="ECO:0007669"/>
    <property type="project" value="UniProtKB-UniRule"/>
</dbReference>
<dbReference type="PANTHER" id="PTHR42734">
    <property type="entry name" value="METAL TRANSPORT SYSTEM ATP-BINDING PROTEIN TM_0124-RELATED"/>
    <property type="match status" value="1"/>
</dbReference>
<organism evidence="10 11">
    <name type="scientific">Photobacterium piscicola</name>
    <dbReference type="NCBI Taxonomy" id="1378299"/>
    <lineage>
        <taxon>Bacteria</taxon>
        <taxon>Pseudomonadati</taxon>
        <taxon>Pseudomonadota</taxon>
        <taxon>Gammaproteobacteria</taxon>
        <taxon>Vibrionales</taxon>
        <taxon>Vibrionaceae</taxon>
        <taxon>Photobacterium</taxon>
    </lineage>
</organism>
<comment type="catalytic activity">
    <reaction evidence="8">
        <text>an R-cob(III)alamin(out) + ATP + H2O = an R-cob(III)alamin(in) + ADP + phosphate + H(+)</text>
        <dbReference type="Rhea" id="RHEA:17873"/>
        <dbReference type="ChEBI" id="CHEBI:15377"/>
        <dbReference type="ChEBI" id="CHEBI:15378"/>
        <dbReference type="ChEBI" id="CHEBI:30616"/>
        <dbReference type="ChEBI" id="CHEBI:43474"/>
        <dbReference type="ChEBI" id="CHEBI:140785"/>
        <dbReference type="ChEBI" id="CHEBI:456216"/>
        <dbReference type="EC" id="7.6.2.8"/>
    </reaction>
</comment>
<evidence type="ECO:0000256" key="4">
    <source>
        <dbReference type="ARBA" id="ARBA00022741"/>
    </source>
</evidence>
<comment type="similarity">
    <text evidence="8">Belongs to the ABC transporter superfamily. Vitamin B12 importer (TC 3.A.1.13.1) family.</text>
</comment>
<keyword evidence="7 8" id="KW-0472">Membrane</keyword>
<dbReference type="Gene3D" id="3.40.50.300">
    <property type="entry name" value="P-loop containing nucleotide triphosphate hydrolases"/>
    <property type="match status" value="1"/>
</dbReference>
<reference evidence="10 11" key="1">
    <citation type="submission" date="2017-02" db="EMBL/GenBank/DDBJ databases">
        <authorList>
            <person name="Peterson S.W."/>
        </authorList>
    </citation>
    <scope>NUCLEOTIDE SEQUENCE [LARGE SCALE GENOMIC DNA]</scope>
    <source>
        <strain evidence="11">type strain: NCCB 100098</strain>
    </source>
</reference>
<dbReference type="EMBL" id="FUZI01000002">
    <property type="protein sequence ID" value="SKC31753.1"/>
    <property type="molecule type" value="Genomic_DNA"/>
</dbReference>
<evidence type="ECO:0000313" key="11">
    <source>
        <dbReference type="Proteomes" id="UP000189966"/>
    </source>
</evidence>
<keyword evidence="2 8" id="KW-1003">Cell membrane</keyword>
<keyword evidence="1 8" id="KW-0813">Transport</keyword>
<dbReference type="EC" id="7.6.2.8" evidence="8"/>
<evidence type="ECO:0000256" key="2">
    <source>
        <dbReference type="ARBA" id="ARBA00022475"/>
    </source>
</evidence>
<dbReference type="FunFam" id="3.40.50.300:FF:000462">
    <property type="entry name" value="Vitamin B12 import ATP-binding protein BtuD"/>
    <property type="match status" value="1"/>
</dbReference>
<dbReference type="InterPro" id="IPR050153">
    <property type="entry name" value="Metal_Ion_Import_ABC"/>
</dbReference>
<dbReference type="HAMAP" id="MF_01005">
    <property type="entry name" value="BtuD"/>
    <property type="match status" value="1"/>
</dbReference>
<dbReference type="SUPFAM" id="SSF52540">
    <property type="entry name" value="P-loop containing nucleoside triphosphate hydrolases"/>
    <property type="match status" value="1"/>
</dbReference>
<keyword evidence="5 8" id="KW-0067">ATP-binding</keyword>
<dbReference type="GO" id="GO:0005524">
    <property type="term" value="F:ATP binding"/>
    <property type="evidence" value="ECO:0007669"/>
    <property type="project" value="UniProtKB-KW"/>
</dbReference>
<proteinExistence type="inferred from homology"/>
<dbReference type="Pfam" id="PF00005">
    <property type="entry name" value="ABC_tran"/>
    <property type="match status" value="1"/>
</dbReference>
<dbReference type="Proteomes" id="UP000189966">
    <property type="component" value="Unassembled WGS sequence"/>
</dbReference>
<comment type="subunit">
    <text evidence="8">The complex is composed of two ATP-binding proteins (BtuD), two transmembrane proteins (BtuC) and a solute-binding protein (BtuF).</text>
</comment>
<gene>
    <name evidence="8 10" type="primary">btuD</name>
    <name evidence="10" type="ORF">CZ809_01260</name>
</gene>